<keyword evidence="3" id="KW-1185">Reference proteome</keyword>
<reference evidence="2 3" key="1">
    <citation type="submission" date="2020-08" db="EMBL/GenBank/DDBJ databases">
        <title>Hymenobacter sp. S2-20-2 genome sequencing.</title>
        <authorList>
            <person name="Jin L."/>
        </authorList>
    </citation>
    <scope>NUCLEOTIDE SEQUENCE [LARGE SCALE GENOMIC DNA]</scope>
    <source>
        <strain evidence="2 3">S2-20-2</strain>
    </source>
</reference>
<sequence>MKKTLLLLALAASFAAQAQAPTTAAAPAATAAAPADAYTTMMAATITELMKSGEVPQLMQADAKLERAAAVAPQDWLPRYYQAYARVIACFVTKEGDEAKDNYLDQADAALAQARKLRGDESEVSVLQAYIYQARIMVSPMTRFMAYGGKVEDALTQAQTANPQNPRVLLLRGNNFYFRPKMVGGGPDVAKPFYDQAKVSFAAFKPASALAPNWGERQLLGRLKQYETATTSAQ</sequence>
<evidence type="ECO:0000313" key="3">
    <source>
        <dbReference type="Proteomes" id="UP000515489"/>
    </source>
</evidence>
<proteinExistence type="predicted"/>
<keyword evidence="1" id="KW-0732">Signal</keyword>
<dbReference type="EMBL" id="CP060202">
    <property type="protein sequence ID" value="QNH63465.1"/>
    <property type="molecule type" value="Genomic_DNA"/>
</dbReference>
<dbReference type="Proteomes" id="UP000515489">
    <property type="component" value="Chromosome"/>
</dbReference>
<dbReference type="KEGG" id="hsk:H4317_06635"/>
<evidence type="ECO:0000256" key="1">
    <source>
        <dbReference type="SAM" id="SignalP"/>
    </source>
</evidence>
<evidence type="ECO:0000313" key="2">
    <source>
        <dbReference type="EMBL" id="QNH63465.1"/>
    </source>
</evidence>
<name>A0A7G7WAS2_9BACT</name>
<feature type="signal peptide" evidence="1">
    <location>
        <begin position="1"/>
        <end position="18"/>
    </location>
</feature>
<dbReference type="RefSeq" id="WP_185889343.1">
    <property type="nucleotide sequence ID" value="NZ_CP060202.1"/>
</dbReference>
<feature type="chain" id="PRO_5028820977" description="Tetratricopeptide repeat protein" evidence="1">
    <location>
        <begin position="19"/>
        <end position="234"/>
    </location>
</feature>
<evidence type="ECO:0008006" key="4">
    <source>
        <dbReference type="Google" id="ProtNLM"/>
    </source>
</evidence>
<organism evidence="2 3">
    <name type="scientific">Hymenobacter sediminicola</name>
    <dbReference type="NCBI Taxonomy" id="2761579"/>
    <lineage>
        <taxon>Bacteria</taxon>
        <taxon>Pseudomonadati</taxon>
        <taxon>Bacteroidota</taxon>
        <taxon>Cytophagia</taxon>
        <taxon>Cytophagales</taxon>
        <taxon>Hymenobacteraceae</taxon>
        <taxon>Hymenobacter</taxon>
    </lineage>
</organism>
<gene>
    <name evidence="2" type="ORF">H4317_06635</name>
</gene>
<dbReference type="AlphaFoldDB" id="A0A7G7WAS2"/>
<accession>A0A7G7WAS2</accession>
<protein>
    <recommendedName>
        <fullName evidence="4">Tetratricopeptide repeat protein</fullName>
    </recommendedName>
</protein>